<gene>
    <name evidence="1" type="ORF">CBF29_06160</name>
</gene>
<dbReference type="Proteomes" id="UP000287605">
    <property type="component" value="Unassembled WGS sequence"/>
</dbReference>
<dbReference type="AlphaFoldDB" id="A0A430AVU4"/>
<sequence>MSYEIDKYDLLFQTSIPISDYISFKNPTVEEVAKGSNFTKYSSIFVTSTREMFSQFPEVDELELRYPTIRSILIDKEMQDNNFLGMYFGEGKVTGKELLFESLEYWTGIKKEKFKLLANGKIICTSPEWIIDEEEFKNIAELVSMITSYEPNSDFIAPLNMTPTRHKVWMNMYKGRLKRLKRSKGTLADKILVLSISNNSYLPINEIRKMTYFHFCKLSILLSEKEGYELRWMLNASPNFETDTKIAHWKETII</sequence>
<keyword evidence="2" id="KW-1185">Reference proteome</keyword>
<dbReference type="RefSeq" id="WP_126808529.1">
    <property type="nucleotide sequence ID" value="NZ_NGKA01000008.1"/>
</dbReference>
<proteinExistence type="predicted"/>
<dbReference type="EMBL" id="NGKA01000008">
    <property type="protein sequence ID" value="RSU12180.1"/>
    <property type="molecule type" value="Genomic_DNA"/>
</dbReference>
<organism evidence="1 2">
    <name type="scientific">Vagococcus elongatus</name>
    <dbReference type="NCBI Taxonomy" id="180344"/>
    <lineage>
        <taxon>Bacteria</taxon>
        <taxon>Bacillati</taxon>
        <taxon>Bacillota</taxon>
        <taxon>Bacilli</taxon>
        <taxon>Lactobacillales</taxon>
        <taxon>Enterococcaceae</taxon>
        <taxon>Vagococcus</taxon>
    </lineage>
</organism>
<comment type="caution">
    <text evidence="1">The sequence shown here is derived from an EMBL/GenBank/DDBJ whole genome shotgun (WGS) entry which is preliminary data.</text>
</comment>
<name>A0A430AVU4_9ENTE</name>
<protein>
    <submittedName>
        <fullName evidence="1">Uncharacterized protein</fullName>
    </submittedName>
</protein>
<accession>A0A430AVU4</accession>
<evidence type="ECO:0000313" key="2">
    <source>
        <dbReference type="Proteomes" id="UP000287605"/>
    </source>
</evidence>
<reference evidence="1 2" key="1">
    <citation type="submission" date="2017-05" db="EMBL/GenBank/DDBJ databases">
        <title>Vagococcus spp. assemblies.</title>
        <authorList>
            <person name="Gulvik C.A."/>
        </authorList>
    </citation>
    <scope>NUCLEOTIDE SEQUENCE [LARGE SCALE GENOMIC DNA]</scope>
    <source>
        <strain evidence="1 2">CCUG 51432</strain>
    </source>
</reference>
<evidence type="ECO:0000313" key="1">
    <source>
        <dbReference type="EMBL" id="RSU12180.1"/>
    </source>
</evidence>